<accession>A0A316VLU5</accession>
<evidence type="ECO:0000313" key="1">
    <source>
        <dbReference type="EMBL" id="PWN38599.1"/>
    </source>
</evidence>
<proteinExistence type="predicted"/>
<dbReference type="InterPro" id="IPR021858">
    <property type="entry name" value="Fun_TF"/>
</dbReference>
<gene>
    <name evidence="1" type="ORF">FA14DRAFT_177861</name>
</gene>
<dbReference type="GeneID" id="37022569"/>
<protein>
    <submittedName>
        <fullName evidence="1">Uncharacterized protein</fullName>
    </submittedName>
</protein>
<name>A0A316VLU5_9BASI</name>
<sequence length="234" mass="26884">MQRQFRALNYNGSPSIQTTFSEGLRSNSSALTHHIRIETSKELQSLLSEGKATETQIRSCRPRPIIQDSVAAAELRFMLFELLQAGVLIYFARVLSGSMEGVSKEIELILRFLISSVAIQKSTTTRDPNRTRQIPEWSIPWAADGHAVWAYLQATIAAKPDQQESCRLTLQKFNEVVNCGAVRVYLNLVEEIWVQRSRSDENNSTEAESRQLYLLNKIWNDVIKQRRWRQLLIF</sequence>
<reference evidence="1 2" key="1">
    <citation type="journal article" date="2018" name="Mol. Biol. Evol.">
        <title>Broad Genomic Sampling Reveals a Smut Pathogenic Ancestry of the Fungal Clade Ustilaginomycotina.</title>
        <authorList>
            <person name="Kijpornyongpan T."/>
            <person name="Mondo S.J."/>
            <person name="Barry K."/>
            <person name="Sandor L."/>
            <person name="Lee J."/>
            <person name="Lipzen A."/>
            <person name="Pangilinan J."/>
            <person name="LaButti K."/>
            <person name="Hainaut M."/>
            <person name="Henrissat B."/>
            <person name="Grigoriev I.V."/>
            <person name="Spatafora J.W."/>
            <person name="Aime M.C."/>
        </authorList>
    </citation>
    <scope>NUCLEOTIDE SEQUENCE [LARGE SCALE GENOMIC DNA]</scope>
    <source>
        <strain evidence="1 2">MCA 3882</strain>
    </source>
</reference>
<dbReference type="InParanoid" id="A0A316VLU5"/>
<organism evidence="1 2">
    <name type="scientific">Meira miltonrushii</name>
    <dbReference type="NCBI Taxonomy" id="1280837"/>
    <lineage>
        <taxon>Eukaryota</taxon>
        <taxon>Fungi</taxon>
        <taxon>Dikarya</taxon>
        <taxon>Basidiomycota</taxon>
        <taxon>Ustilaginomycotina</taxon>
        <taxon>Exobasidiomycetes</taxon>
        <taxon>Exobasidiales</taxon>
        <taxon>Brachybasidiaceae</taxon>
        <taxon>Meira</taxon>
    </lineage>
</organism>
<dbReference type="Pfam" id="PF11951">
    <property type="entry name" value="Fungal_trans_2"/>
    <property type="match status" value="1"/>
</dbReference>
<dbReference type="STRING" id="1280837.A0A316VLU5"/>
<dbReference type="RefSeq" id="XP_025358901.1">
    <property type="nucleotide sequence ID" value="XM_025500788.1"/>
</dbReference>
<dbReference type="Proteomes" id="UP000245771">
    <property type="component" value="Unassembled WGS sequence"/>
</dbReference>
<evidence type="ECO:0000313" key="2">
    <source>
        <dbReference type="Proteomes" id="UP000245771"/>
    </source>
</evidence>
<dbReference type="EMBL" id="KZ819602">
    <property type="protein sequence ID" value="PWN38599.1"/>
    <property type="molecule type" value="Genomic_DNA"/>
</dbReference>
<dbReference type="AlphaFoldDB" id="A0A316VLU5"/>
<keyword evidence="2" id="KW-1185">Reference proteome</keyword>